<evidence type="ECO:0000313" key="3">
    <source>
        <dbReference type="Ensembl" id="ENSSVLP00005031935.1"/>
    </source>
</evidence>
<keyword evidence="2" id="KW-0732">Signal</keyword>
<dbReference type="Proteomes" id="UP000694564">
    <property type="component" value="Chromosome 17"/>
</dbReference>
<dbReference type="Ensembl" id="ENSSVLT00005035453.1">
    <property type="protein sequence ID" value="ENSSVLP00005031935.1"/>
    <property type="gene ID" value="ENSSVLG00005025128.1"/>
</dbReference>
<protein>
    <submittedName>
        <fullName evidence="3">Coiled-coil glutamate rich protein 2</fullName>
    </submittedName>
</protein>
<evidence type="ECO:0000256" key="1">
    <source>
        <dbReference type="SAM" id="MobiDB-lite"/>
    </source>
</evidence>
<feature type="chain" id="PRO_5045821438" evidence="2">
    <location>
        <begin position="23"/>
        <end position="263"/>
    </location>
</feature>
<feature type="compositionally biased region" description="Basic and acidic residues" evidence="1">
    <location>
        <begin position="91"/>
        <end position="131"/>
    </location>
</feature>
<feature type="compositionally biased region" description="Basic and acidic residues" evidence="1">
    <location>
        <begin position="140"/>
        <end position="156"/>
    </location>
</feature>
<organism evidence="3 4">
    <name type="scientific">Sciurus vulgaris</name>
    <name type="common">Eurasian red squirrel</name>
    <dbReference type="NCBI Taxonomy" id="55149"/>
    <lineage>
        <taxon>Eukaryota</taxon>
        <taxon>Metazoa</taxon>
        <taxon>Chordata</taxon>
        <taxon>Craniata</taxon>
        <taxon>Vertebrata</taxon>
        <taxon>Euteleostomi</taxon>
        <taxon>Mammalia</taxon>
        <taxon>Eutheria</taxon>
        <taxon>Euarchontoglires</taxon>
        <taxon>Glires</taxon>
        <taxon>Rodentia</taxon>
        <taxon>Sciuromorpha</taxon>
        <taxon>Sciuridae</taxon>
        <taxon>Sciurinae</taxon>
        <taxon>Sciurini</taxon>
        <taxon>Sciurus</taxon>
    </lineage>
</organism>
<keyword evidence="4" id="KW-1185">Reference proteome</keyword>
<gene>
    <name evidence="3" type="primary">CCER2</name>
</gene>
<dbReference type="AlphaFoldDB" id="A0A8D2E1V2"/>
<dbReference type="GeneTree" id="ENSGT00670000099437"/>
<accession>A0A8D2E1V2</accession>
<reference evidence="3" key="1">
    <citation type="submission" date="2025-08" db="UniProtKB">
        <authorList>
            <consortium name="Ensembl"/>
        </authorList>
    </citation>
    <scope>IDENTIFICATION</scope>
</reference>
<name>A0A8D2E1V2_SCIVU</name>
<evidence type="ECO:0000256" key="2">
    <source>
        <dbReference type="SAM" id="SignalP"/>
    </source>
</evidence>
<feature type="compositionally biased region" description="Basic and acidic residues" evidence="1">
    <location>
        <begin position="195"/>
        <end position="210"/>
    </location>
</feature>
<evidence type="ECO:0000313" key="4">
    <source>
        <dbReference type="Proteomes" id="UP000694564"/>
    </source>
</evidence>
<reference evidence="3" key="2">
    <citation type="submission" date="2025-09" db="UniProtKB">
        <authorList>
            <consortium name="Ensembl"/>
        </authorList>
    </citation>
    <scope>IDENTIFICATION</scope>
</reference>
<feature type="signal peptide" evidence="2">
    <location>
        <begin position="1"/>
        <end position="22"/>
    </location>
</feature>
<feature type="region of interest" description="Disordered" evidence="1">
    <location>
        <begin position="91"/>
        <end position="239"/>
    </location>
</feature>
<sequence length="263" mass="29400">MSPPASTMLLLPLALLLGAAMAAPRAPRPSKEELTRCLAEAVTEVLTLGQVQGGPCTALLHREMCETEPSSCLSTEEKAWLDGDFKKREAAKMRTSQEVRGEDGEAAAERTHTSEVQEQAIHEQLHSRLRQEEEEEEEEEKRGPMNRESLWKHHLEGAGGPQKQVTEKASDEETAQFEAEEKGFKMLGGRHSLRHGTDRGGGERHRDPVHHPHQQQQPGPEAKQEEEEEASEREEHDLQRLEHVQAELQKASAMLGEAARREG</sequence>
<proteinExistence type="predicted"/>